<keyword evidence="3" id="KW-0732">Signal</keyword>
<dbReference type="OrthoDB" id="4336829at2"/>
<evidence type="ECO:0000256" key="2">
    <source>
        <dbReference type="SAM" id="Phobius"/>
    </source>
</evidence>
<organism evidence="5 6">
    <name type="scientific">Streptomyces subrutilus</name>
    <dbReference type="NCBI Taxonomy" id="36818"/>
    <lineage>
        <taxon>Bacteria</taxon>
        <taxon>Bacillati</taxon>
        <taxon>Actinomycetota</taxon>
        <taxon>Actinomycetes</taxon>
        <taxon>Kitasatosporales</taxon>
        <taxon>Streptomycetaceae</taxon>
        <taxon>Streptomyces</taxon>
    </lineage>
</organism>
<feature type="chain" id="PRO_5044622958" description="LPXTG cell wall anchor domain-containing protein" evidence="3">
    <location>
        <begin position="21"/>
        <end position="257"/>
    </location>
</feature>
<evidence type="ECO:0000313" key="6">
    <source>
        <dbReference type="Proteomes" id="UP000326831"/>
    </source>
</evidence>
<evidence type="ECO:0000256" key="1">
    <source>
        <dbReference type="SAM" id="MobiDB-lite"/>
    </source>
</evidence>
<dbReference type="EMBL" id="CP023701">
    <property type="protein sequence ID" value="QEU80457.1"/>
    <property type="molecule type" value="Genomic_DNA"/>
</dbReference>
<accession>A0A5P2UUN3</accession>
<evidence type="ECO:0000256" key="3">
    <source>
        <dbReference type="SAM" id="SignalP"/>
    </source>
</evidence>
<keyword evidence="2" id="KW-0812">Transmembrane</keyword>
<dbReference type="KEGG" id="ssub:CP968_21090"/>
<dbReference type="Proteomes" id="UP000634660">
    <property type="component" value="Unassembled WGS sequence"/>
</dbReference>
<reference evidence="4" key="3">
    <citation type="submission" date="2020-09" db="EMBL/GenBank/DDBJ databases">
        <authorList>
            <person name="Sun Q."/>
            <person name="Ohkuma M."/>
        </authorList>
    </citation>
    <scope>NUCLEOTIDE SEQUENCE</scope>
    <source>
        <strain evidence="4">JCM 4834</strain>
    </source>
</reference>
<dbReference type="RefSeq" id="WP_150519474.1">
    <property type="nucleotide sequence ID" value="NZ_BMVX01000014.1"/>
</dbReference>
<gene>
    <name evidence="5" type="ORF">CP968_21090</name>
    <name evidence="4" type="ORF">GCM10010371_38890</name>
</gene>
<feature type="region of interest" description="Disordered" evidence="1">
    <location>
        <begin position="22"/>
        <end position="51"/>
    </location>
</feature>
<sequence>MRLRKALALTAVLCAALATAAPPAGADVGTGGGARPAPALPSRAKATCGDGKSPAFPIGARIRGGPAVYRTGGDPQSWYLDLTNSTGSVCTAIHPVVVLTDTARALRPAHLRMDFAASGGPFPVSLEHTDRDEIIAVFDGGDAFPGFTVASGGTLTVKVSLAFAPDAPTGEVVADAALVQRKGDDGDWVGEAGGYRFTVEGPEDGAEAGSLAHTGPRDRAYGLGVGAAAALAAGGGLLLGARRLRTRDGRPRDASAQ</sequence>
<keyword evidence="2" id="KW-1133">Transmembrane helix</keyword>
<feature type="signal peptide" evidence="3">
    <location>
        <begin position="1"/>
        <end position="20"/>
    </location>
</feature>
<reference evidence="4" key="1">
    <citation type="journal article" date="2014" name="Int. J. Syst. Evol. Microbiol.">
        <title>Complete genome sequence of Corynebacterium casei LMG S-19264T (=DSM 44701T), isolated from a smear-ripened cheese.</title>
        <authorList>
            <consortium name="US DOE Joint Genome Institute (JGI-PGF)"/>
            <person name="Walter F."/>
            <person name="Albersmeier A."/>
            <person name="Kalinowski J."/>
            <person name="Ruckert C."/>
        </authorList>
    </citation>
    <scope>NUCLEOTIDE SEQUENCE</scope>
    <source>
        <strain evidence="4">JCM 4834</strain>
    </source>
</reference>
<evidence type="ECO:0000313" key="4">
    <source>
        <dbReference type="EMBL" id="GGZ75336.1"/>
    </source>
</evidence>
<protein>
    <recommendedName>
        <fullName evidence="7">LPXTG cell wall anchor domain-containing protein</fullName>
    </recommendedName>
</protein>
<keyword evidence="6" id="KW-1185">Reference proteome</keyword>
<feature type="transmembrane region" description="Helical" evidence="2">
    <location>
        <begin position="220"/>
        <end position="241"/>
    </location>
</feature>
<evidence type="ECO:0000313" key="5">
    <source>
        <dbReference type="EMBL" id="QEU80457.1"/>
    </source>
</evidence>
<name>A0A5P2UUN3_9ACTN</name>
<proteinExistence type="predicted"/>
<dbReference type="AlphaFoldDB" id="A0A5P2UUN3"/>
<dbReference type="EMBL" id="BMVX01000014">
    <property type="protein sequence ID" value="GGZ75336.1"/>
    <property type="molecule type" value="Genomic_DNA"/>
</dbReference>
<reference evidence="5 6" key="2">
    <citation type="submission" date="2017-09" db="EMBL/GenBank/DDBJ databases">
        <authorList>
            <person name="Lee N."/>
            <person name="Cho B.-K."/>
        </authorList>
    </citation>
    <scope>NUCLEOTIDE SEQUENCE [LARGE SCALE GENOMIC DNA]</scope>
    <source>
        <strain evidence="5 6">ATCC 27467</strain>
    </source>
</reference>
<dbReference type="Proteomes" id="UP000326831">
    <property type="component" value="Chromosome"/>
</dbReference>
<evidence type="ECO:0008006" key="7">
    <source>
        <dbReference type="Google" id="ProtNLM"/>
    </source>
</evidence>
<keyword evidence="2" id="KW-0472">Membrane</keyword>